<organism evidence="1">
    <name type="scientific">viral metagenome</name>
    <dbReference type="NCBI Taxonomy" id="1070528"/>
    <lineage>
        <taxon>unclassified sequences</taxon>
        <taxon>metagenomes</taxon>
        <taxon>organismal metagenomes</taxon>
    </lineage>
</organism>
<reference evidence="1" key="1">
    <citation type="journal article" date="2020" name="Nature">
        <title>Giant virus diversity and host interactions through global metagenomics.</title>
        <authorList>
            <person name="Schulz F."/>
            <person name="Roux S."/>
            <person name="Paez-Espino D."/>
            <person name="Jungbluth S."/>
            <person name="Walsh D.A."/>
            <person name="Denef V.J."/>
            <person name="McMahon K.D."/>
            <person name="Konstantinidis K.T."/>
            <person name="Eloe-Fadrosh E.A."/>
            <person name="Kyrpides N.C."/>
            <person name="Woyke T."/>
        </authorList>
    </citation>
    <scope>NUCLEOTIDE SEQUENCE</scope>
    <source>
        <strain evidence="1">GVMAG-M-3300021963-12</strain>
    </source>
</reference>
<evidence type="ECO:0000313" key="1">
    <source>
        <dbReference type="EMBL" id="QHT07344.1"/>
    </source>
</evidence>
<protein>
    <submittedName>
        <fullName evidence="1">Uncharacterized protein</fullName>
    </submittedName>
</protein>
<proteinExistence type="predicted"/>
<dbReference type="AlphaFoldDB" id="A0A6C0CUC5"/>
<dbReference type="EMBL" id="MN739481">
    <property type="protein sequence ID" value="QHT07344.1"/>
    <property type="molecule type" value="Genomic_DNA"/>
</dbReference>
<name>A0A6C0CUC5_9ZZZZ</name>
<sequence length="57" mass="6153">MPACSQAVQVATKKPNTAPAAIMGKMESMKLGHVGTAEEWKQCAIQPMTNAMNNFKM</sequence>
<accession>A0A6C0CUC5</accession>